<reference evidence="4" key="1">
    <citation type="journal article" date="2014" name="Front. Microbiol.">
        <title>High frequency of phylogenetically diverse reductive dehalogenase-homologous genes in deep subseafloor sedimentary metagenomes.</title>
        <authorList>
            <person name="Kawai M."/>
            <person name="Futagami T."/>
            <person name="Toyoda A."/>
            <person name="Takaki Y."/>
            <person name="Nishi S."/>
            <person name="Hori S."/>
            <person name="Arai W."/>
            <person name="Tsubouchi T."/>
            <person name="Morono Y."/>
            <person name="Uchiyama I."/>
            <person name="Ito T."/>
            <person name="Fujiyama A."/>
            <person name="Inagaki F."/>
            <person name="Takami H."/>
        </authorList>
    </citation>
    <scope>NUCLEOTIDE SEQUENCE</scope>
    <source>
        <strain evidence="4">Expedition CK06-06</strain>
    </source>
</reference>
<dbReference type="Pfam" id="PF04412">
    <property type="entry name" value="AcnX"/>
    <property type="match status" value="1"/>
</dbReference>
<dbReference type="PANTHER" id="PTHR36577:SF3">
    <property type="entry name" value="DUF521 DOMAIN PROTEIN (AFU_ORTHOLOGUE AFUA_6G00490)"/>
    <property type="match status" value="1"/>
</dbReference>
<feature type="non-terminal residue" evidence="4">
    <location>
        <position position="161"/>
    </location>
</feature>
<keyword evidence="1" id="KW-0408">Iron</keyword>
<sequence>MGLELTKDDRDMLDGKHGKAARKAMEIITALGEIFGAKRLIPVSSVQIAGVSYHNLGEAGLEYLSDMAEDGQTRVLTTLNPAGMDMTEWKKHGISESFAKNQERVVDAFLKMGVIATCTCTPYLIGNLPHYGEHIARAESSAVCFANSVIGALTNREGGPS</sequence>
<evidence type="ECO:0000256" key="2">
    <source>
        <dbReference type="ARBA" id="ARBA00023239"/>
    </source>
</evidence>
<comment type="caution">
    <text evidence="4">The sequence shown here is derived from an EMBL/GenBank/DDBJ whole genome shotgun (WGS) entry which is preliminary data.</text>
</comment>
<evidence type="ECO:0000256" key="1">
    <source>
        <dbReference type="ARBA" id="ARBA00023004"/>
    </source>
</evidence>
<dbReference type="PANTHER" id="PTHR36577">
    <property type="entry name" value="DUF521 DOMAIN PROTEIN (AFU_ORTHOLOGUE AFUA_6G00490)"/>
    <property type="match status" value="1"/>
</dbReference>
<gene>
    <name evidence="4" type="ORF">S01H1_14410</name>
</gene>
<proteinExistence type="predicted"/>
<evidence type="ECO:0000313" key="4">
    <source>
        <dbReference type="EMBL" id="GAF83718.1"/>
    </source>
</evidence>
<dbReference type="GO" id="GO:0016829">
    <property type="term" value="F:lyase activity"/>
    <property type="evidence" value="ECO:0007669"/>
    <property type="project" value="UniProtKB-KW"/>
</dbReference>
<protein>
    <recommendedName>
        <fullName evidence="3">Phosphomevalonate dehydratase large subunit-like domain-containing protein</fullName>
    </recommendedName>
</protein>
<evidence type="ECO:0000259" key="3">
    <source>
        <dbReference type="Pfam" id="PF04412"/>
    </source>
</evidence>
<keyword evidence="2" id="KW-0456">Lyase</keyword>
<organism evidence="4">
    <name type="scientific">marine sediment metagenome</name>
    <dbReference type="NCBI Taxonomy" id="412755"/>
    <lineage>
        <taxon>unclassified sequences</taxon>
        <taxon>metagenomes</taxon>
        <taxon>ecological metagenomes</taxon>
    </lineage>
</organism>
<dbReference type="InterPro" id="IPR007506">
    <property type="entry name" value="PMDh-L-like_dom"/>
</dbReference>
<dbReference type="AlphaFoldDB" id="X0SRH4"/>
<name>X0SRH4_9ZZZZ</name>
<dbReference type="EMBL" id="BARS01007491">
    <property type="protein sequence ID" value="GAF83718.1"/>
    <property type="molecule type" value="Genomic_DNA"/>
</dbReference>
<feature type="domain" description="Phosphomevalonate dehydratase large subunit-like" evidence="3">
    <location>
        <begin position="3"/>
        <end position="161"/>
    </location>
</feature>
<accession>X0SRH4</accession>